<dbReference type="EMBL" id="FONN01000002">
    <property type="protein sequence ID" value="SFE43060.1"/>
    <property type="molecule type" value="Genomic_DNA"/>
</dbReference>
<dbReference type="Gene3D" id="1.10.260.40">
    <property type="entry name" value="lambda repressor-like DNA-binding domains"/>
    <property type="match status" value="1"/>
</dbReference>
<dbReference type="OrthoDB" id="9805309at2"/>
<dbReference type="RefSeq" id="WP_046230201.1">
    <property type="nucleotide sequence ID" value="NZ_FONN01000002.1"/>
</dbReference>
<proteinExistence type="predicted"/>
<evidence type="ECO:0000313" key="2">
    <source>
        <dbReference type="EMBL" id="SFE43060.1"/>
    </source>
</evidence>
<organism evidence="2 3">
    <name type="scientific">Paenibacillus algorifonticola</name>
    <dbReference type="NCBI Taxonomy" id="684063"/>
    <lineage>
        <taxon>Bacteria</taxon>
        <taxon>Bacillati</taxon>
        <taxon>Bacillota</taxon>
        <taxon>Bacilli</taxon>
        <taxon>Bacillales</taxon>
        <taxon>Paenibacillaceae</taxon>
        <taxon>Paenibacillus</taxon>
    </lineage>
</organism>
<dbReference type="Proteomes" id="UP000183410">
    <property type="component" value="Unassembled WGS sequence"/>
</dbReference>
<dbReference type="InterPro" id="IPR010982">
    <property type="entry name" value="Lambda_DNA-bd_dom_sf"/>
</dbReference>
<gene>
    <name evidence="2" type="ORF">SAMN04487969_102481</name>
</gene>
<keyword evidence="3" id="KW-1185">Reference proteome</keyword>
<dbReference type="GO" id="GO:0003677">
    <property type="term" value="F:DNA binding"/>
    <property type="evidence" value="ECO:0007669"/>
    <property type="project" value="UniProtKB-KW"/>
</dbReference>
<protein>
    <submittedName>
        <fullName evidence="2">DNA-binding transcriptional regulator, XRE family</fullName>
    </submittedName>
</protein>
<evidence type="ECO:0000313" key="3">
    <source>
        <dbReference type="Proteomes" id="UP000183410"/>
    </source>
</evidence>
<evidence type="ECO:0000259" key="1">
    <source>
        <dbReference type="Pfam" id="PF13443"/>
    </source>
</evidence>
<reference evidence="3" key="1">
    <citation type="submission" date="2016-10" db="EMBL/GenBank/DDBJ databases">
        <authorList>
            <person name="Varghese N."/>
            <person name="Submissions S."/>
        </authorList>
    </citation>
    <scope>NUCLEOTIDE SEQUENCE [LARGE SCALE GENOMIC DNA]</scope>
    <source>
        <strain evidence="3">CGMCC 1.10223</strain>
    </source>
</reference>
<sequence>MAISYKPLFRLLTERELTKSQFREAIGMGTTQLAKMGKGEYIALELIDKICAHFDVQPGDVIEYVKEPKEI</sequence>
<dbReference type="SUPFAM" id="SSF47413">
    <property type="entry name" value="lambda repressor-like DNA-binding domains"/>
    <property type="match status" value="1"/>
</dbReference>
<dbReference type="InterPro" id="IPR001387">
    <property type="entry name" value="Cro/C1-type_HTH"/>
</dbReference>
<name>A0A1I2AJL6_9BACL</name>
<feature type="domain" description="HTH cro/C1-type" evidence="1">
    <location>
        <begin position="10"/>
        <end position="67"/>
    </location>
</feature>
<accession>A0A1I2AJL6</accession>
<dbReference type="AlphaFoldDB" id="A0A1I2AJL6"/>
<keyword evidence="2" id="KW-0238">DNA-binding</keyword>
<dbReference type="Pfam" id="PF13443">
    <property type="entry name" value="HTH_26"/>
    <property type="match status" value="1"/>
</dbReference>